<feature type="transmembrane region" description="Helical" evidence="10">
    <location>
        <begin position="1175"/>
        <end position="1196"/>
    </location>
</feature>
<evidence type="ECO:0000313" key="13">
    <source>
        <dbReference type="Proteomes" id="UP000754883"/>
    </source>
</evidence>
<comment type="similarity">
    <text evidence="2">Belongs to the ABC transporter superfamily. ABCG family. PDR (TC 3.A.1.205) subfamily.</text>
</comment>
<evidence type="ECO:0000256" key="3">
    <source>
        <dbReference type="ARBA" id="ARBA00022448"/>
    </source>
</evidence>
<dbReference type="Pfam" id="PF19055">
    <property type="entry name" value="ABC2_membrane_7"/>
    <property type="match status" value="1"/>
</dbReference>
<dbReference type="GO" id="GO:0140359">
    <property type="term" value="F:ABC-type transporter activity"/>
    <property type="evidence" value="ECO:0007669"/>
    <property type="project" value="InterPro"/>
</dbReference>
<name>A0A9N9UQL9_9HYPO</name>
<dbReference type="EMBL" id="CABFNO020001517">
    <property type="protein sequence ID" value="CAG9993182.1"/>
    <property type="molecule type" value="Genomic_DNA"/>
</dbReference>
<keyword evidence="5" id="KW-0547">Nucleotide-binding</keyword>
<keyword evidence="13" id="KW-1185">Reference proteome</keyword>
<evidence type="ECO:0000256" key="4">
    <source>
        <dbReference type="ARBA" id="ARBA00022692"/>
    </source>
</evidence>
<protein>
    <recommendedName>
        <fullName evidence="11">ABC transporter domain-containing protein</fullName>
    </recommendedName>
</protein>
<reference evidence="13" key="1">
    <citation type="submission" date="2019-06" db="EMBL/GenBank/DDBJ databases">
        <authorList>
            <person name="Broberg M."/>
        </authorList>
    </citation>
    <scope>NUCLEOTIDE SEQUENCE [LARGE SCALE GENOMIC DNA]</scope>
</reference>
<evidence type="ECO:0000313" key="12">
    <source>
        <dbReference type="EMBL" id="CAG9993182.1"/>
    </source>
</evidence>
<dbReference type="Pfam" id="PF01061">
    <property type="entry name" value="ABC2_membrane"/>
    <property type="match status" value="2"/>
</dbReference>
<feature type="compositionally biased region" description="Basic and acidic residues" evidence="9">
    <location>
        <begin position="33"/>
        <end position="43"/>
    </location>
</feature>
<dbReference type="InterPro" id="IPR029481">
    <property type="entry name" value="ABC_trans_N"/>
</dbReference>
<dbReference type="InterPro" id="IPR034001">
    <property type="entry name" value="ABCG_PDR_1"/>
</dbReference>
<evidence type="ECO:0000256" key="7">
    <source>
        <dbReference type="ARBA" id="ARBA00022989"/>
    </source>
</evidence>
<dbReference type="CDD" id="cd03233">
    <property type="entry name" value="ABCG_PDR_domain1"/>
    <property type="match status" value="1"/>
</dbReference>
<gene>
    <name evidence="12" type="ORF">CBYS24578_00016992</name>
</gene>
<dbReference type="Pfam" id="PF00005">
    <property type="entry name" value="ABC_tran"/>
    <property type="match status" value="2"/>
</dbReference>
<evidence type="ECO:0000256" key="8">
    <source>
        <dbReference type="ARBA" id="ARBA00023136"/>
    </source>
</evidence>
<feature type="transmembrane region" description="Helical" evidence="10">
    <location>
        <begin position="536"/>
        <end position="557"/>
    </location>
</feature>
<evidence type="ECO:0000259" key="11">
    <source>
        <dbReference type="PROSITE" id="PS50893"/>
    </source>
</evidence>
<feature type="transmembrane region" description="Helical" evidence="10">
    <location>
        <begin position="1296"/>
        <end position="1317"/>
    </location>
</feature>
<feature type="transmembrane region" description="Helical" evidence="10">
    <location>
        <begin position="750"/>
        <end position="770"/>
    </location>
</feature>
<feature type="transmembrane region" description="Helical" evidence="10">
    <location>
        <begin position="1208"/>
        <end position="1230"/>
    </location>
</feature>
<keyword evidence="3" id="KW-0813">Transport</keyword>
<dbReference type="InterPro" id="IPR017871">
    <property type="entry name" value="ABC_transporter-like_CS"/>
</dbReference>
<dbReference type="GO" id="GO:0005524">
    <property type="term" value="F:ATP binding"/>
    <property type="evidence" value="ECO:0007669"/>
    <property type="project" value="UniProtKB-KW"/>
</dbReference>
<dbReference type="SMART" id="SM00382">
    <property type="entry name" value="AAA"/>
    <property type="match status" value="2"/>
</dbReference>
<feature type="domain" description="ABC transporter" evidence="11">
    <location>
        <begin position="834"/>
        <end position="1076"/>
    </location>
</feature>
<dbReference type="InterPro" id="IPR003593">
    <property type="entry name" value="AAA+_ATPase"/>
</dbReference>
<feature type="transmembrane region" description="Helical" evidence="10">
    <location>
        <begin position="646"/>
        <end position="667"/>
    </location>
</feature>
<dbReference type="GO" id="GO:0016020">
    <property type="term" value="C:membrane"/>
    <property type="evidence" value="ECO:0007669"/>
    <property type="project" value="UniProtKB-SubCell"/>
</dbReference>
<keyword evidence="6" id="KW-0067">ATP-binding</keyword>
<feature type="transmembrane region" description="Helical" evidence="10">
    <location>
        <begin position="578"/>
        <end position="602"/>
    </location>
</feature>
<accession>A0A9N9UQL9</accession>
<organism evidence="12 13">
    <name type="scientific">Clonostachys byssicola</name>
    <dbReference type="NCBI Taxonomy" id="160290"/>
    <lineage>
        <taxon>Eukaryota</taxon>
        <taxon>Fungi</taxon>
        <taxon>Dikarya</taxon>
        <taxon>Ascomycota</taxon>
        <taxon>Pezizomycotina</taxon>
        <taxon>Sordariomycetes</taxon>
        <taxon>Hypocreomycetidae</taxon>
        <taxon>Hypocreales</taxon>
        <taxon>Bionectriaceae</taxon>
        <taxon>Clonostachys</taxon>
    </lineage>
</organism>
<feature type="region of interest" description="Disordered" evidence="9">
    <location>
        <begin position="1"/>
        <end position="77"/>
    </location>
</feature>
<dbReference type="InterPro" id="IPR013525">
    <property type="entry name" value="ABC2_TM"/>
</dbReference>
<keyword evidence="4 10" id="KW-0812">Transmembrane</keyword>
<evidence type="ECO:0000256" key="5">
    <source>
        <dbReference type="ARBA" id="ARBA00022741"/>
    </source>
</evidence>
<dbReference type="PANTHER" id="PTHR19241">
    <property type="entry name" value="ATP-BINDING CASSETTE TRANSPORTER"/>
    <property type="match status" value="1"/>
</dbReference>
<evidence type="ECO:0000256" key="10">
    <source>
        <dbReference type="SAM" id="Phobius"/>
    </source>
</evidence>
<dbReference type="PROSITE" id="PS50893">
    <property type="entry name" value="ABC_TRANSPORTER_2"/>
    <property type="match status" value="2"/>
</dbReference>
<feature type="compositionally biased region" description="Polar residues" evidence="9">
    <location>
        <begin position="19"/>
        <end position="32"/>
    </location>
</feature>
<dbReference type="InterPro" id="IPR034003">
    <property type="entry name" value="ABCG_PDR_2"/>
</dbReference>
<feature type="region of interest" description="Disordered" evidence="9">
    <location>
        <begin position="797"/>
        <end position="824"/>
    </location>
</feature>
<feature type="transmembrane region" description="Helical" evidence="10">
    <location>
        <begin position="614"/>
        <end position="634"/>
    </location>
</feature>
<keyword evidence="7 10" id="KW-1133">Transmembrane helix</keyword>
<dbReference type="CDD" id="cd03232">
    <property type="entry name" value="ABCG_PDR_domain2"/>
    <property type="match status" value="1"/>
</dbReference>
<feature type="domain" description="ABC transporter" evidence="11">
    <location>
        <begin position="136"/>
        <end position="391"/>
    </location>
</feature>
<dbReference type="InterPro" id="IPR003439">
    <property type="entry name" value="ABC_transporter-like_ATP-bd"/>
</dbReference>
<feature type="transmembrane region" description="Helical" evidence="10">
    <location>
        <begin position="1453"/>
        <end position="1471"/>
    </location>
</feature>
<evidence type="ECO:0000256" key="6">
    <source>
        <dbReference type="ARBA" id="ARBA00022840"/>
    </source>
</evidence>
<dbReference type="GO" id="GO:0016887">
    <property type="term" value="F:ATP hydrolysis activity"/>
    <property type="evidence" value="ECO:0007669"/>
    <property type="project" value="InterPro"/>
</dbReference>
<dbReference type="FunFam" id="3.40.50.300:FF:000054">
    <property type="entry name" value="ABC multidrug transporter atrF"/>
    <property type="match status" value="1"/>
</dbReference>
<feature type="transmembrane region" description="Helical" evidence="10">
    <location>
        <begin position="504"/>
        <end position="524"/>
    </location>
</feature>
<feature type="transmembrane region" description="Helical" evidence="10">
    <location>
        <begin position="1329"/>
        <end position="1350"/>
    </location>
</feature>
<dbReference type="PROSITE" id="PS00211">
    <property type="entry name" value="ABC_TRANSPORTER_1"/>
    <property type="match status" value="1"/>
</dbReference>
<reference evidence="12 13" key="2">
    <citation type="submission" date="2021-10" db="EMBL/GenBank/DDBJ databases">
        <authorList>
            <person name="Piombo E."/>
        </authorList>
    </citation>
    <scope>NUCLEOTIDE SEQUENCE [LARGE SCALE GENOMIC DNA]</scope>
</reference>
<dbReference type="OrthoDB" id="245989at2759"/>
<dbReference type="Pfam" id="PF06422">
    <property type="entry name" value="PDR_CDR"/>
    <property type="match status" value="1"/>
</dbReference>
<comment type="subcellular location">
    <subcellularLocation>
        <location evidence="1">Membrane</location>
        <topology evidence="1">Multi-pass membrane protein</topology>
    </subcellularLocation>
</comment>
<evidence type="ECO:0000256" key="9">
    <source>
        <dbReference type="SAM" id="MobiDB-lite"/>
    </source>
</evidence>
<dbReference type="InterPro" id="IPR043926">
    <property type="entry name" value="ABCG_dom"/>
</dbReference>
<keyword evidence="8 10" id="KW-0472">Membrane</keyword>
<dbReference type="InterPro" id="IPR010929">
    <property type="entry name" value="PDR_CDR_ABC"/>
</dbReference>
<evidence type="ECO:0000256" key="1">
    <source>
        <dbReference type="ARBA" id="ARBA00004141"/>
    </source>
</evidence>
<feature type="compositionally biased region" description="Basic and acidic residues" evidence="9">
    <location>
        <begin position="815"/>
        <end position="824"/>
    </location>
</feature>
<evidence type="ECO:0000256" key="2">
    <source>
        <dbReference type="ARBA" id="ARBA00006012"/>
    </source>
</evidence>
<dbReference type="SUPFAM" id="SSF52540">
    <property type="entry name" value="P-loop containing nucleoside triphosphate hydrolases"/>
    <property type="match status" value="2"/>
</dbReference>
<dbReference type="InterPro" id="IPR027417">
    <property type="entry name" value="P-loop_NTPase"/>
</dbReference>
<sequence length="1482" mass="166430">MGSVDPGQKTTIHPAKPCSSGSSSVTADMSEQATERHGHETHEVQSIPDLNELARKSTHKSNTGHAPLFPVQAGTPLDPNDEKFDARAWAKAYYRSRMAASDSIRPRTAGLAFRQLNVYGFNTAVDSQKTVSHVFLNAWNYTKKMIGQNNKQKVDILRDFEGVVRKGEMLCVLGPPGSGCSTLLRTIAGDTYGFQVGKETYLNYQGIRSEQIKTAYRGEAIYTAETDYHFPQLSVGDTLYFAAMARCPHTLPDKASRHEYAEHIRDVAMSMFGISHTKHTRVGNDFVRGVSGGERKRVTIAEAALGYAPLQCWDNSTRGLDSANAVEFCRTLRIQSDIMGFTSCVSIYQAPQAAYELFDKVVVLYDGRQIFFGRADQARTYFENLGFVCPEQQTTPDFLTSMTSPSERIIQPGMEGKTPRTADCFAKAWKASEYRARLIDEIERYADEHPFDGYHHQEFLDSRRIDQSKRQRHYSPFNLSYWQQISIILWRSWVLLLGDPSTTLTMLVCNVFEALIIASIFYNLPADTTSFFRRTILLFFVVLMNALGSILEIISLYSKRKIVGKHTRYAFYHPSAEALASMIADLPYKLVNSLLVNITIYFMCNLNRAPGPFFTFMLFSITLTLTISMLFRFLGSITKSMDQAMAPSSVVLLALVIYSGFAVPPRYMQVWLGWLRWINPVYYGLESIFLNEFAGRRFPCSNFTPSGPSYESVSSLERVCNSIGSVAGQTYVEGAAYIESSFDFINSHKWRNLGILVALMLFFMTLHLVAAEYITSERTKGEVLIYPRSAIKERKKQLATDHEVGGNATASDVRATSDTKTEGRTEIEKQTAIFHWKDVSYDIKVKDGERRILDRVDGWVKPGTLTALMGVSGAGKTTLLDVLASRVTLGVVTGDMLVDGRQRDSSFQRKTGYVQQQDIHSPTSTVREALEFSARLRQPPQYSNDEKMAYVDKVIDLLDMGVYADAVVGMPGEGLNVEQRKRLTIGVELAARPQLLLFLDEPTSGLDSQTSWSICDLMRKLTNNGQAILCTIHQPSAMLFQRFDRLLLLARGGKTVYFGPIGKDASTLMHYFTRNGGPERPRGTNPAEHMLEVIGAAPRSHSVIDWPGVWRSSPEYLEVQQELMNLSNVQQSNAIVSPNDSKSDGHYNDEFAAPLFSQYRSVTNRLFQHYWRNPGYILSKFVLTAGSALFIGLSIINSDNTSRGLQNQLFAVFSFLTVFAQIANQIGPFFCDQRTLYEARERPSKMYSWKAFILSNLTIELVWNSVASVFAFLFWYFPVGLYRNAEWTGQVHQRGITTFLLVWAFFLMASTFEHMLIAGLPSPDLAGGIFNLFFIMMFAFCGVLAGPVQLPGFWVFMYRVNPFTYVVEGFLGTTLANAPVTCASNEIVTFEPAGGLSCSDYLSEYLSSAGGYLANDSGSSTEQCQYCSLKDTNEFLAGINIDYNNRWRDFGFLWAYIAFNIAGAIFFYWLARVPKASKVKKE</sequence>
<dbReference type="Pfam" id="PF14510">
    <property type="entry name" value="ABC_trans_N"/>
    <property type="match status" value="1"/>
</dbReference>
<feature type="transmembrane region" description="Helical" evidence="10">
    <location>
        <begin position="1251"/>
        <end position="1276"/>
    </location>
</feature>
<dbReference type="Proteomes" id="UP000754883">
    <property type="component" value="Unassembled WGS sequence"/>
</dbReference>
<dbReference type="Gene3D" id="3.40.50.300">
    <property type="entry name" value="P-loop containing nucleotide triphosphate hydrolases"/>
    <property type="match status" value="2"/>
</dbReference>
<comment type="caution">
    <text evidence="12">The sequence shown here is derived from an EMBL/GenBank/DDBJ whole genome shotgun (WGS) entry which is preliminary data.</text>
</comment>
<proteinExistence type="inferred from homology"/>